<feature type="region of interest" description="Disordered" evidence="5">
    <location>
        <begin position="17"/>
        <end position="38"/>
    </location>
</feature>
<protein>
    <recommendedName>
        <fullName evidence="8">CHCH domain-containing protein</fullName>
    </recommendedName>
</protein>
<comment type="subcellular location">
    <subcellularLocation>
        <location evidence="1">Cytoplasm</location>
    </subcellularLocation>
</comment>
<reference evidence="6" key="1">
    <citation type="submission" date="2022-11" db="EMBL/GenBank/DDBJ databases">
        <authorList>
            <person name="Morgan W.R."/>
            <person name="Tartar A."/>
        </authorList>
    </citation>
    <scope>NUCLEOTIDE SEQUENCE</scope>
    <source>
        <strain evidence="6">ARSEF 373</strain>
    </source>
</reference>
<evidence type="ECO:0000256" key="2">
    <source>
        <dbReference type="ARBA" id="ARBA00022490"/>
    </source>
</evidence>
<feature type="compositionally biased region" description="Polar residues" evidence="5">
    <location>
        <begin position="17"/>
        <end position="29"/>
    </location>
</feature>
<keyword evidence="2" id="KW-0963">Cytoplasm</keyword>
<comment type="caution">
    <text evidence="6">The sequence shown here is derived from an EMBL/GenBank/DDBJ whole genome shotgun (WGS) entry which is preliminary data.</text>
</comment>
<dbReference type="InterPro" id="IPR051383">
    <property type="entry name" value="COX19"/>
</dbReference>
<keyword evidence="7" id="KW-1185">Reference proteome</keyword>
<gene>
    <name evidence="6" type="ORF">N0F65_011560</name>
</gene>
<dbReference type="EMBL" id="DAKRPA010000235">
    <property type="protein sequence ID" value="DAZ94744.1"/>
    <property type="molecule type" value="Genomic_DNA"/>
</dbReference>
<dbReference type="GO" id="GO:0033617">
    <property type="term" value="P:mitochondrial respiratory chain complex IV assembly"/>
    <property type="evidence" value="ECO:0007669"/>
    <property type="project" value="TreeGrafter"/>
</dbReference>
<dbReference type="AlphaFoldDB" id="A0AAV2YNS0"/>
<evidence type="ECO:0000313" key="6">
    <source>
        <dbReference type="EMBL" id="DAZ94744.1"/>
    </source>
</evidence>
<dbReference type="Proteomes" id="UP001146120">
    <property type="component" value="Unassembled WGS sequence"/>
</dbReference>
<reference evidence="6" key="2">
    <citation type="journal article" date="2023" name="Microbiol Resour">
        <title>Decontamination and Annotation of the Draft Genome Sequence of the Oomycete Lagenidium giganteum ARSEF 373.</title>
        <authorList>
            <person name="Morgan W.R."/>
            <person name="Tartar A."/>
        </authorList>
    </citation>
    <scope>NUCLEOTIDE SEQUENCE</scope>
    <source>
        <strain evidence="6">ARSEF 373</strain>
    </source>
</reference>
<dbReference type="GO" id="GO:0005758">
    <property type="term" value="C:mitochondrial intermembrane space"/>
    <property type="evidence" value="ECO:0007669"/>
    <property type="project" value="TreeGrafter"/>
</dbReference>
<proteinExistence type="inferred from homology"/>
<dbReference type="PANTHER" id="PTHR21107">
    <property type="entry name" value="CYTOCHROME C OXIDASE ASSEMBLY PROTEIN COX19"/>
    <property type="match status" value="1"/>
</dbReference>
<name>A0AAV2YNS0_9STRA</name>
<evidence type="ECO:0000256" key="5">
    <source>
        <dbReference type="SAM" id="MobiDB-lite"/>
    </source>
</evidence>
<evidence type="ECO:0008006" key="8">
    <source>
        <dbReference type="Google" id="ProtNLM"/>
    </source>
</evidence>
<dbReference type="PANTHER" id="PTHR21107:SF2">
    <property type="entry name" value="CYTOCHROME C OXIDASE ASSEMBLY PROTEIN COX19"/>
    <property type="match status" value="1"/>
</dbReference>
<evidence type="ECO:0000256" key="4">
    <source>
        <dbReference type="ARBA" id="ARBA00038223"/>
    </source>
</evidence>
<sequence length="156" mass="17397">MLGTVVGLSDSISAARSSMNATSAPSQSKRPPEKGSFPLDHYGECKPFMKVCAVKAAGSMNELRLTENAELVGPQEFLQCMKEHQSQHIQCKHLSKAYLKCRMDNNLMKEEPLDHLGFHEKGMVQTKRVESLEGRKEGEGFIAGLGVKKKRYEDKQ</sequence>
<evidence type="ECO:0000313" key="7">
    <source>
        <dbReference type="Proteomes" id="UP001146120"/>
    </source>
</evidence>
<keyword evidence="3" id="KW-1015">Disulfide bond</keyword>
<evidence type="ECO:0000256" key="3">
    <source>
        <dbReference type="ARBA" id="ARBA00023157"/>
    </source>
</evidence>
<comment type="similarity">
    <text evidence="4">Belongs to the COX19 family.</text>
</comment>
<organism evidence="6 7">
    <name type="scientific">Lagenidium giganteum</name>
    <dbReference type="NCBI Taxonomy" id="4803"/>
    <lineage>
        <taxon>Eukaryota</taxon>
        <taxon>Sar</taxon>
        <taxon>Stramenopiles</taxon>
        <taxon>Oomycota</taxon>
        <taxon>Peronosporomycetes</taxon>
        <taxon>Pythiales</taxon>
        <taxon>Pythiaceae</taxon>
    </lineage>
</organism>
<accession>A0AAV2YNS0</accession>
<evidence type="ECO:0000256" key="1">
    <source>
        <dbReference type="ARBA" id="ARBA00004496"/>
    </source>
</evidence>